<name>A0A8C5XUM5_MICMU</name>
<keyword evidence="1 2" id="KW-0175">Coiled coil</keyword>
<dbReference type="GO" id="GO:0045180">
    <property type="term" value="C:basal cortex"/>
    <property type="evidence" value="ECO:0007669"/>
    <property type="project" value="TreeGrafter"/>
</dbReference>
<dbReference type="Proteomes" id="UP000694394">
    <property type="component" value="Chromosome 5"/>
</dbReference>
<evidence type="ECO:0000313" key="5">
    <source>
        <dbReference type="Ensembl" id="ENSMICP00000041518.1"/>
    </source>
</evidence>
<gene>
    <name evidence="5" type="primary">PHLDB1</name>
</gene>
<dbReference type="InterPro" id="IPR001849">
    <property type="entry name" value="PH_domain"/>
</dbReference>
<reference evidence="5" key="1">
    <citation type="submission" date="2016-12" db="EMBL/GenBank/DDBJ databases">
        <title>Mouse lemur reference genome and diversity panel.</title>
        <authorList>
            <person name="Harris R."/>
            <person name="Larsen P."/>
            <person name="Liu Y."/>
            <person name="Hughes D.S."/>
            <person name="Murali S."/>
            <person name="Raveendran M."/>
            <person name="Korchina V."/>
            <person name="Wang M."/>
            <person name="Jhangiani S."/>
            <person name="Bandaranaike D."/>
            <person name="Bellair M."/>
            <person name="Blankenburg K."/>
            <person name="Chao H."/>
            <person name="Dahdouli M."/>
            <person name="Dinh H."/>
            <person name="Doddapaneni H."/>
            <person name="English A."/>
            <person name="Firestine M."/>
            <person name="Gnanaolivu R."/>
            <person name="Gross S."/>
            <person name="Hernandez B."/>
            <person name="Javaid M."/>
            <person name="Jayaseelan J."/>
            <person name="Jones J."/>
            <person name="Khan Z."/>
            <person name="Kovar C."/>
            <person name="Kurapati P."/>
            <person name="Le B."/>
            <person name="Lee S."/>
            <person name="Li M."/>
            <person name="Mathew T."/>
            <person name="Narasimhan A."/>
            <person name="Ngo D."/>
            <person name="Nguyen L."/>
            <person name="Okwuonu G."/>
            <person name="Ongeri F."/>
            <person name="Osuji N."/>
            <person name="Pu L.-L."/>
            <person name="Puazo M."/>
            <person name="Quiroz J."/>
            <person name="Raj R."/>
            <person name="Rajbhandari K."/>
            <person name="Reid J.G."/>
            <person name="Santibanez J."/>
            <person name="Sexton D."/>
            <person name="Skinner E."/>
            <person name="Vee V."/>
            <person name="Weissenberger G."/>
            <person name="Wu Y."/>
            <person name="Xin Y."/>
            <person name="Han Y."/>
            <person name="Campbell C."/>
            <person name="Brown A."/>
            <person name="Sullivan B."/>
            <person name="Shelton J."/>
            <person name="Brown S."/>
            <person name="Dudchenko O."/>
            <person name="Machol I."/>
            <person name="Durand N."/>
            <person name="Shamim M."/>
            <person name="Lieberman A."/>
            <person name="Muzny D.M."/>
            <person name="Richards S."/>
            <person name="Yoder A."/>
            <person name="Worley K.C."/>
            <person name="Rogers J."/>
            <person name="Gibbs R.A."/>
        </authorList>
    </citation>
    <scope>NUCLEOTIDE SEQUENCE [LARGE SCALE GENOMIC DNA]</scope>
</reference>
<feature type="region of interest" description="Disordered" evidence="3">
    <location>
        <begin position="513"/>
        <end position="533"/>
    </location>
</feature>
<feature type="coiled-coil region" evidence="2">
    <location>
        <begin position="432"/>
        <end position="459"/>
    </location>
</feature>
<sequence length="760" mass="85747">MERLERQRLETILNLCAEYSRADGGPEAGELPSIGEAAAALALAGRRPSRGLAGATGASGQSSEEPGGATQRLWESVERSDEENLKEECSSTESTQQEHEDAPSSKLQGEVLALEEERAQVLGRVEQLKVRVKELEQQLQESAREAEMERALLQGEREAERALLQKEQKAVDQLQEKLVALEMGIQKERDKERAELAAGRRHLEARQALYAELQTQLDNCPESVREQLQEQLRREAEALETETKLFEDLEFQQLERESRVEEERELAGQGLLRSKAELLRSIAKRKERLAVLDSQAGQIRAQAVQESERLARDKNASLQLLQKEKEKLAMLERRYHSLTGGRPFPKTPSTLKEVYRSKMDGEATSPLPRTRSGPLPSSSGSSSSSSQLSVATLGRSPSPKSALLSQNGTGSLPRNLAATLQDIETKRQLALQQKGQQVIEEQRRRLAELKQKAAAEAQCQWDALHGSAPFPAGPSGFPPLMHHSILHHLPAGRERGEEGEHAYDTLSLESSDSMETSISTGGNSACSPDNMSSASGLDVGKIEEMEKMLKEAHAEKSRLMESREREMELRRQALEEERRRREQVERRLQSESARRQQLVEKEVKMREKQFSQARPLTRYLPIRKEDFDLKTHIESSGHGVDTCLHVVLSSKVCRGYLVKMGGKIKSWKKRWFVFDRLKRTLSYYVDKHETKLKGVIYFQAIEEVYYDHLRSAAKSPNPALTFCVKTHDRLYYMVAPSAEAMRIWMDVIVTGAEGYTQFMN</sequence>
<reference evidence="5" key="3">
    <citation type="submission" date="2025-09" db="UniProtKB">
        <authorList>
            <consortium name="Ensembl"/>
        </authorList>
    </citation>
    <scope>IDENTIFICATION</scope>
</reference>
<accession>A0A8C5XUM5</accession>
<organism evidence="5 6">
    <name type="scientific">Microcebus murinus</name>
    <name type="common">Gray mouse lemur</name>
    <name type="synonym">Lemur murinus</name>
    <dbReference type="NCBI Taxonomy" id="30608"/>
    <lineage>
        <taxon>Eukaryota</taxon>
        <taxon>Metazoa</taxon>
        <taxon>Chordata</taxon>
        <taxon>Craniata</taxon>
        <taxon>Vertebrata</taxon>
        <taxon>Euteleostomi</taxon>
        <taxon>Mammalia</taxon>
        <taxon>Eutheria</taxon>
        <taxon>Euarchontoglires</taxon>
        <taxon>Primates</taxon>
        <taxon>Strepsirrhini</taxon>
        <taxon>Lemuriformes</taxon>
        <taxon>Cheirogaleidae</taxon>
        <taxon>Microcebus</taxon>
    </lineage>
</organism>
<dbReference type="SUPFAM" id="SSF50729">
    <property type="entry name" value="PH domain-like"/>
    <property type="match status" value="1"/>
</dbReference>
<dbReference type="PANTHER" id="PTHR12156:SF23">
    <property type="entry name" value="PLECKSTRIN HOMOLOGY-LIKE DOMAIN FAMILY B MEMBER 1"/>
    <property type="match status" value="1"/>
</dbReference>
<dbReference type="Pfam" id="PF00169">
    <property type="entry name" value="PH"/>
    <property type="match status" value="1"/>
</dbReference>
<feature type="coiled-coil region" evidence="2">
    <location>
        <begin position="304"/>
        <end position="334"/>
    </location>
</feature>
<feature type="compositionally biased region" description="Basic and acidic residues" evidence="3">
    <location>
        <begin position="75"/>
        <end position="89"/>
    </location>
</feature>
<dbReference type="GO" id="GO:0070507">
    <property type="term" value="P:regulation of microtubule cytoskeleton organization"/>
    <property type="evidence" value="ECO:0007669"/>
    <property type="project" value="TreeGrafter"/>
</dbReference>
<evidence type="ECO:0000259" key="4">
    <source>
        <dbReference type="PROSITE" id="PS50003"/>
    </source>
</evidence>
<feature type="region of interest" description="Disordered" evidence="3">
    <location>
        <begin position="49"/>
        <end position="110"/>
    </location>
</feature>
<evidence type="ECO:0000256" key="3">
    <source>
        <dbReference type="SAM" id="MobiDB-lite"/>
    </source>
</evidence>
<dbReference type="Gene3D" id="2.30.29.30">
    <property type="entry name" value="Pleckstrin-homology domain (PH domain)/Phosphotyrosine-binding domain (PTB)"/>
    <property type="match status" value="1"/>
</dbReference>
<reference evidence="5" key="2">
    <citation type="submission" date="2025-08" db="UniProtKB">
        <authorList>
            <consortium name="Ensembl"/>
        </authorList>
    </citation>
    <scope>IDENTIFICATION</scope>
</reference>
<dbReference type="GeneTree" id="ENSGT00940000155231"/>
<dbReference type="InterPro" id="IPR052212">
    <property type="entry name" value="PH-like_domain"/>
</dbReference>
<dbReference type="InterPro" id="IPR011993">
    <property type="entry name" value="PH-like_dom_sf"/>
</dbReference>
<feature type="domain" description="PH" evidence="4">
    <location>
        <begin position="650"/>
        <end position="753"/>
    </location>
</feature>
<evidence type="ECO:0000256" key="2">
    <source>
        <dbReference type="SAM" id="Coils"/>
    </source>
</evidence>
<dbReference type="AlphaFoldDB" id="A0A8C5XUM5"/>
<dbReference type="PROSITE" id="PS50003">
    <property type="entry name" value="PH_DOMAIN"/>
    <property type="match status" value="1"/>
</dbReference>
<evidence type="ECO:0000256" key="1">
    <source>
        <dbReference type="ARBA" id="ARBA00023054"/>
    </source>
</evidence>
<dbReference type="CDD" id="cd14673">
    <property type="entry name" value="PH_PHLDB1_2"/>
    <property type="match status" value="1"/>
</dbReference>
<protein>
    <submittedName>
        <fullName evidence="5">Pleckstrin homology like domain family B member 1</fullName>
    </submittedName>
</protein>
<feature type="compositionally biased region" description="Polar residues" evidence="3">
    <location>
        <begin position="403"/>
        <end position="412"/>
    </location>
</feature>
<feature type="region of interest" description="Disordered" evidence="3">
    <location>
        <begin position="360"/>
        <end position="413"/>
    </location>
</feature>
<dbReference type="InterPro" id="IPR037810">
    <property type="entry name" value="PHLDB1/2/3_PH"/>
</dbReference>
<feature type="coiled-coil region" evidence="2">
    <location>
        <begin position="542"/>
        <end position="601"/>
    </location>
</feature>
<dbReference type="Ensembl" id="ENSMICT00000063409.1">
    <property type="protein sequence ID" value="ENSMICP00000041518.1"/>
    <property type="gene ID" value="ENSMICG00000011443.3"/>
</dbReference>
<dbReference type="SMART" id="SM00233">
    <property type="entry name" value="PH"/>
    <property type="match status" value="1"/>
</dbReference>
<feature type="compositionally biased region" description="Low complexity" evidence="3">
    <location>
        <begin position="365"/>
        <end position="386"/>
    </location>
</feature>
<dbReference type="EMBL" id="ABDC03007040">
    <property type="status" value="NOT_ANNOTATED_CDS"/>
    <property type="molecule type" value="Genomic_DNA"/>
</dbReference>
<dbReference type="FunFam" id="2.30.29.30:FF:000006">
    <property type="entry name" value="Pleckstrin homology like domain family B member 1"/>
    <property type="match status" value="1"/>
</dbReference>
<proteinExistence type="predicted"/>
<dbReference type="PANTHER" id="PTHR12156">
    <property type="entry name" value="PLECKSTRIN HOMOLOGY-LIKE DOMAIN, FAMILY B, MEMBER 3"/>
    <property type="match status" value="1"/>
</dbReference>
<evidence type="ECO:0000313" key="6">
    <source>
        <dbReference type="Proteomes" id="UP000694394"/>
    </source>
</evidence>
<keyword evidence="6" id="KW-1185">Reference proteome</keyword>